<protein>
    <submittedName>
        <fullName evidence="3">Uncharacterized protein</fullName>
    </submittedName>
</protein>
<dbReference type="AlphaFoldDB" id="A0A8J8SW87"/>
<dbReference type="Proteomes" id="UP000785679">
    <property type="component" value="Unassembled WGS sequence"/>
</dbReference>
<evidence type="ECO:0000313" key="4">
    <source>
        <dbReference type="Proteomes" id="UP000785679"/>
    </source>
</evidence>
<reference evidence="3" key="1">
    <citation type="submission" date="2019-06" db="EMBL/GenBank/DDBJ databases">
        <authorList>
            <person name="Zheng W."/>
        </authorList>
    </citation>
    <scope>NUCLEOTIDE SEQUENCE</scope>
    <source>
        <strain evidence="3">QDHG01</strain>
    </source>
</reference>
<keyword evidence="4" id="KW-1185">Reference proteome</keyword>
<gene>
    <name evidence="3" type="ORF">FGO68_gene13466</name>
</gene>
<organism evidence="3 4">
    <name type="scientific">Halteria grandinella</name>
    <dbReference type="NCBI Taxonomy" id="5974"/>
    <lineage>
        <taxon>Eukaryota</taxon>
        <taxon>Sar</taxon>
        <taxon>Alveolata</taxon>
        <taxon>Ciliophora</taxon>
        <taxon>Intramacronucleata</taxon>
        <taxon>Spirotrichea</taxon>
        <taxon>Stichotrichia</taxon>
        <taxon>Sporadotrichida</taxon>
        <taxon>Halteriidae</taxon>
        <taxon>Halteria</taxon>
    </lineage>
</organism>
<evidence type="ECO:0000256" key="1">
    <source>
        <dbReference type="SAM" id="Coils"/>
    </source>
</evidence>
<accession>A0A8J8SW87</accession>
<keyword evidence="1" id="KW-0175">Coiled coil</keyword>
<feature type="region of interest" description="Disordered" evidence="2">
    <location>
        <begin position="202"/>
        <end position="221"/>
    </location>
</feature>
<comment type="caution">
    <text evidence="3">The sequence shown here is derived from an EMBL/GenBank/DDBJ whole genome shotgun (WGS) entry which is preliminary data.</text>
</comment>
<evidence type="ECO:0000313" key="3">
    <source>
        <dbReference type="EMBL" id="TNV72950.1"/>
    </source>
</evidence>
<sequence length="436" mass="49709">MSKDTVIARHVYFAAPSTYQMAHYSDWIRYYLEYQKGDVERSNSFAYFKFKYDAIIKALEYLRKFESEQVEKFKEEEQARMEKDLEEDKERFTQDVQKDWLAFNHNEVITHYPPLMIIGKQTQDDVTLQTHDEDPLVKVTLSEVACEYNFSNPTGYFNLSIPHIEIKTNNFQTLSYAQYRQNLYESERKEAQDKLKAQQAEEAKKAAEANQSTENTDNADVVQENAEAVKDPQDEEQKATENIVDDGVPVELKAPEVIVRNWFECKREGPVLVKVSVTNREKKKVKAAVRFQAAIEGQDEYELNVRLPKSEIKVTFFDADTLVVLHMTKINPLKPIGQIKIIVRSTDISPIPTAPPLTGGAAVAPAVRNAEVPMQVIINLNSVGSGGEIVVCDECNHRNYQGMQYCEKCGESLPQMGTNVIDNYYTTGGAYGNSMY</sequence>
<evidence type="ECO:0000256" key="2">
    <source>
        <dbReference type="SAM" id="MobiDB-lite"/>
    </source>
</evidence>
<dbReference type="EMBL" id="RRYP01020353">
    <property type="protein sequence ID" value="TNV72950.1"/>
    <property type="molecule type" value="Genomic_DNA"/>
</dbReference>
<feature type="coiled-coil region" evidence="1">
    <location>
        <begin position="56"/>
        <end position="91"/>
    </location>
</feature>
<proteinExistence type="predicted"/>
<name>A0A8J8SW87_HALGN</name>